<feature type="transmembrane region" description="Helical" evidence="9">
    <location>
        <begin position="211"/>
        <end position="229"/>
    </location>
</feature>
<keyword evidence="8" id="KW-0479">Metal-binding</keyword>
<feature type="transmembrane region" description="Helical" evidence="9">
    <location>
        <begin position="121"/>
        <end position="147"/>
    </location>
</feature>
<keyword evidence="4 9" id="KW-0812">Transmembrane</keyword>
<evidence type="ECO:0000313" key="10">
    <source>
        <dbReference type="EMBL" id="CAH0384144.1"/>
    </source>
</evidence>
<dbReference type="GO" id="GO:0046872">
    <property type="term" value="F:metal ion binding"/>
    <property type="evidence" value="ECO:0007669"/>
    <property type="project" value="UniProtKB-KW"/>
</dbReference>
<dbReference type="Pfam" id="PF00209">
    <property type="entry name" value="SNF"/>
    <property type="match status" value="1"/>
</dbReference>
<feature type="transmembrane region" description="Helical" evidence="9">
    <location>
        <begin position="441"/>
        <end position="469"/>
    </location>
</feature>
<dbReference type="InterPro" id="IPR037272">
    <property type="entry name" value="SNS_sf"/>
</dbReference>
<keyword evidence="3" id="KW-0813">Transport</keyword>
<dbReference type="PANTHER" id="PTHR11616">
    <property type="entry name" value="SODIUM/CHLORIDE DEPENDENT TRANSPORTER"/>
    <property type="match status" value="1"/>
</dbReference>
<feature type="transmembrane region" description="Helical" evidence="9">
    <location>
        <begin position="326"/>
        <end position="349"/>
    </location>
</feature>
<dbReference type="GO" id="GO:0089718">
    <property type="term" value="P:amino acid import across plasma membrane"/>
    <property type="evidence" value="ECO:0007669"/>
    <property type="project" value="TreeGrafter"/>
</dbReference>
<name>A0A9P0F062_BEMTA</name>
<comment type="subcellular location">
    <subcellularLocation>
        <location evidence="1">Membrane</location>
        <topology evidence="1">Multi-pass membrane protein</topology>
    </subcellularLocation>
</comment>
<dbReference type="PROSITE" id="PS50267">
    <property type="entry name" value="NA_NEUROTRAN_SYMP_3"/>
    <property type="match status" value="1"/>
</dbReference>
<evidence type="ECO:0000256" key="9">
    <source>
        <dbReference type="SAM" id="Phobius"/>
    </source>
</evidence>
<keyword evidence="7 9" id="KW-0472">Membrane</keyword>
<evidence type="ECO:0000256" key="3">
    <source>
        <dbReference type="ARBA" id="ARBA00022448"/>
    </source>
</evidence>
<feature type="transmembrane region" description="Helical" evidence="9">
    <location>
        <begin position="78"/>
        <end position="100"/>
    </location>
</feature>
<sequence length="490" mass="54784">MHAEEEDCEYEVTVNRYGSIIDIRPINLRAYEMPQVSTSPQGQWSHGLSSLLASLGCTLGIFNISRFAILSVHFGANFIMQFVILSLIVGVPLFTFHVSLGQLLASGVIDMWSISPIFKGIGIALLLSQAMLGIYSIIGVSWMFVYFRDSFITKQDVYRWAEPLDLSREDGLPDFRRSNATYKLEETVPDYFNGVVLQRQYLLSPPSESGSIKFSVAFNLAVAWLIVFISLSKGLKSYGKVIYVFSAVPVMGLFVLCAKMLGAAPGMSQNQEFFLETDWNEFFLNTKSWTAAFVESFATWGMLGASAMQIASHNKQKNLLPRDTGLVIIITLAVLILSSFLAHTCYQLILAHGFLYSPSSFEKMSTYRFLHRRNSPQPPSHYAVGPHRMPHNGLFLGERVINPSINPRHESGYQALRFATELVPATFALLGADKVSPFWSVLFYFVLTLFGIAQQLAIWHCVVSGIIAVDVKSLKPWATTITFFTCLLHL</sequence>
<comment type="similarity">
    <text evidence="2">Belongs to the sodium:neurotransmitter symporter (SNF) (TC 2.A.22) family.</text>
</comment>
<feature type="transmembrane region" description="Helical" evidence="9">
    <location>
        <begin position="51"/>
        <end position="72"/>
    </location>
</feature>
<feature type="transmembrane region" description="Helical" evidence="9">
    <location>
        <begin position="241"/>
        <end position="262"/>
    </location>
</feature>
<evidence type="ECO:0000256" key="8">
    <source>
        <dbReference type="PIRSR" id="PIRSR600175-1"/>
    </source>
</evidence>
<evidence type="ECO:0000256" key="4">
    <source>
        <dbReference type="ARBA" id="ARBA00022692"/>
    </source>
</evidence>
<feature type="binding site" evidence="8">
    <location>
        <position position="56"/>
    </location>
    <ligand>
        <name>Na(+)</name>
        <dbReference type="ChEBI" id="CHEBI:29101"/>
        <label>1</label>
    </ligand>
</feature>
<dbReference type="SUPFAM" id="SSF161070">
    <property type="entry name" value="SNF-like"/>
    <property type="match status" value="1"/>
</dbReference>
<gene>
    <name evidence="10" type="ORF">BEMITA_LOCUS3517</name>
</gene>
<dbReference type="GO" id="GO:0015179">
    <property type="term" value="F:L-amino acid transmembrane transporter activity"/>
    <property type="evidence" value="ECO:0007669"/>
    <property type="project" value="TreeGrafter"/>
</dbReference>
<evidence type="ECO:0000313" key="11">
    <source>
        <dbReference type="Proteomes" id="UP001152759"/>
    </source>
</evidence>
<keyword evidence="11" id="KW-1185">Reference proteome</keyword>
<organism evidence="10 11">
    <name type="scientific">Bemisia tabaci</name>
    <name type="common">Sweetpotato whitefly</name>
    <name type="synonym">Aleurodes tabaci</name>
    <dbReference type="NCBI Taxonomy" id="7038"/>
    <lineage>
        <taxon>Eukaryota</taxon>
        <taxon>Metazoa</taxon>
        <taxon>Ecdysozoa</taxon>
        <taxon>Arthropoda</taxon>
        <taxon>Hexapoda</taxon>
        <taxon>Insecta</taxon>
        <taxon>Pterygota</taxon>
        <taxon>Neoptera</taxon>
        <taxon>Paraneoptera</taxon>
        <taxon>Hemiptera</taxon>
        <taxon>Sternorrhyncha</taxon>
        <taxon>Aleyrodoidea</taxon>
        <taxon>Aleyrodidae</taxon>
        <taxon>Aleyrodinae</taxon>
        <taxon>Bemisia</taxon>
    </lineage>
</organism>
<keyword evidence="5" id="KW-0769">Symport</keyword>
<dbReference type="InterPro" id="IPR000175">
    <property type="entry name" value="Na/ntran_symport"/>
</dbReference>
<accession>A0A9P0F062</accession>
<dbReference type="EMBL" id="OU963863">
    <property type="protein sequence ID" value="CAH0384144.1"/>
    <property type="molecule type" value="Genomic_DNA"/>
</dbReference>
<dbReference type="GO" id="GO:0005886">
    <property type="term" value="C:plasma membrane"/>
    <property type="evidence" value="ECO:0007669"/>
    <property type="project" value="TreeGrafter"/>
</dbReference>
<feature type="binding site" evidence="8">
    <location>
        <position position="63"/>
    </location>
    <ligand>
        <name>Na(+)</name>
        <dbReference type="ChEBI" id="CHEBI:29101"/>
        <label>1</label>
    </ligand>
</feature>
<evidence type="ECO:0000256" key="2">
    <source>
        <dbReference type="ARBA" id="ARBA00006459"/>
    </source>
</evidence>
<evidence type="ECO:0000256" key="1">
    <source>
        <dbReference type="ARBA" id="ARBA00004141"/>
    </source>
</evidence>
<keyword evidence="6 9" id="KW-1133">Transmembrane helix</keyword>
<proteinExistence type="inferred from homology"/>
<dbReference type="GO" id="GO:0005283">
    <property type="term" value="F:amino acid:sodium symporter activity"/>
    <property type="evidence" value="ECO:0007669"/>
    <property type="project" value="TreeGrafter"/>
</dbReference>
<dbReference type="PANTHER" id="PTHR11616:SF323">
    <property type="entry name" value="SODIUM-DEPENDENT TRANSPORTER BEDRAGGLED"/>
    <property type="match status" value="1"/>
</dbReference>
<keyword evidence="8" id="KW-0915">Sodium</keyword>
<reference evidence="10" key="1">
    <citation type="submission" date="2021-12" db="EMBL/GenBank/DDBJ databases">
        <authorList>
            <person name="King R."/>
        </authorList>
    </citation>
    <scope>NUCLEOTIDE SEQUENCE</scope>
</reference>
<protein>
    <submittedName>
        <fullName evidence="10">Uncharacterized protein</fullName>
    </submittedName>
</protein>
<dbReference type="AlphaFoldDB" id="A0A9P0F062"/>
<dbReference type="Proteomes" id="UP001152759">
    <property type="component" value="Chromosome 2"/>
</dbReference>
<evidence type="ECO:0000256" key="6">
    <source>
        <dbReference type="ARBA" id="ARBA00022989"/>
    </source>
</evidence>
<evidence type="ECO:0000256" key="7">
    <source>
        <dbReference type="ARBA" id="ARBA00023136"/>
    </source>
</evidence>
<dbReference type="PRINTS" id="PR00176">
    <property type="entry name" value="NANEUSMPORT"/>
</dbReference>
<evidence type="ECO:0000256" key="5">
    <source>
        <dbReference type="ARBA" id="ARBA00022847"/>
    </source>
</evidence>